<dbReference type="SUPFAM" id="SSF52425">
    <property type="entry name" value="Cryptochrome/photolyase, N-terminal domain"/>
    <property type="match status" value="1"/>
</dbReference>
<comment type="caution">
    <text evidence="4">The sequence shown here is derived from an EMBL/GenBank/DDBJ whole genome shotgun (WGS) entry which is preliminary data.</text>
</comment>
<dbReference type="PRINTS" id="PR00419">
    <property type="entry name" value="ADXRDTASE"/>
</dbReference>
<dbReference type="Gene3D" id="3.90.660.10">
    <property type="match status" value="1"/>
</dbReference>
<protein>
    <recommendedName>
        <fullName evidence="3">Photolyase/cryptochrome alpha/beta domain-containing protein</fullName>
    </recommendedName>
</protein>
<dbReference type="SUPFAM" id="SSF48173">
    <property type="entry name" value="Cryptochrome/photolyase FAD-binding domain"/>
    <property type="match status" value="1"/>
</dbReference>
<accession>A0ABS1DCS1</accession>
<dbReference type="Gene3D" id="1.25.40.80">
    <property type="match status" value="1"/>
</dbReference>
<proteinExistence type="predicted"/>
<dbReference type="Gene3D" id="3.40.50.620">
    <property type="entry name" value="HUPs"/>
    <property type="match status" value="1"/>
</dbReference>
<dbReference type="PROSITE" id="PS51645">
    <property type="entry name" value="PHR_CRY_ALPHA_BETA"/>
    <property type="match status" value="1"/>
</dbReference>
<reference evidence="4 5" key="1">
    <citation type="journal article" date="2020" name="Microorganisms">
        <title>Osmotic Adaptation and Compatible Solute Biosynthesis of Phototrophic Bacteria as Revealed from Genome Analyses.</title>
        <authorList>
            <person name="Imhoff J.F."/>
            <person name="Rahn T."/>
            <person name="Kunzel S."/>
            <person name="Keller A."/>
            <person name="Neulinger S.C."/>
        </authorList>
    </citation>
    <scope>NUCLEOTIDE SEQUENCE [LARGE SCALE GENOMIC DNA]</scope>
    <source>
        <strain evidence="4 5">DSM 9895</strain>
    </source>
</reference>
<dbReference type="InterPro" id="IPR036188">
    <property type="entry name" value="FAD/NAD-bd_sf"/>
</dbReference>
<comment type="cofactor">
    <cofactor evidence="1">
        <name>(6R)-5,10-methylene-5,6,7,8-tetrahydrofolate</name>
        <dbReference type="ChEBI" id="CHEBI:15636"/>
    </cofactor>
</comment>
<evidence type="ECO:0000259" key="3">
    <source>
        <dbReference type="PROSITE" id="PS51645"/>
    </source>
</evidence>
<dbReference type="InterPro" id="IPR006050">
    <property type="entry name" value="DNA_photolyase_N"/>
</dbReference>
<dbReference type="EMBL" id="NRRL01000019">
    <property type="protein sequence ID" value="MBK1668229.1"/>
    <property type="molecule type" value="Genomic_DNA"/>
</dbReference>
<dbReference type="SUPFAM" id="SSF51905">
    <property type="entry name" value="FAD/NAD(P)-binding domain"/>
    <property type="match status" value="1"/>
</dbReference>
<dbReference type="Gene3D" id="3.50.50.60">
    <property type="entry name" value="FAD/NAD(P)-binding domain"/>
    <property type="match status" value="1"/>
</dbReference>
<gene>
    <name evidence="4" type="ORF">CKO28_09280</name>
</gene>
<evidence type="ECO:0000313" key="4">
    <source>
        <dbReference type="EMBL" id="MBK1668229.1"/>
    </source>
</evidence>
<dbReference type="InterPro" id="IPR002937">
    <property type="entry name" value="Amino_oxidase"/>
</dbReference>
<feature type="compositionally biased region" description="Basic residues" evidence="2">
    <location>
        <begin position="36"/>
        <end position="53"/>
    </location>
</feature>
<evidence type="ECO:0000256" key="2">
    <source>
        <dbReference type="SAM" id="MobiDB-lite"/>
    </source>
</evidence>
<feature type="domain" description="Photolyase/cryptochrome alpha/beta" evidence="3">
    <location>
        <begin position="141"/>
        <end position="273"/>
    </location>
</feature>
<dbReference type="PANTHER" id="PTHR10211:SF0">
    <property type="entry name" value="DEOXYRIBODIPYRIMIDINE PHOTO-LYASE"/>
    <property type="match status" value="1"/>
</dbReference>
<dbReference type="PANTHER" id="PTHR10211">
    <property type="entry name" value="DEOXYRIBODIPYRIMIDINE PHOTOLYASE"/>
    <property type="match status" value="1"/>
</dbReference>
<evidence type="ECO:0000256" key="1">
    <source>
        <dbReference type="ARBA" id="ARBA00001932"/>
    </source>
</evidence>
<feature type="region of interest" description="Disordered" evidence="2">
    <location>
        <begin position="1"/>
        <end position="117"/>
    </location>
</feature>
<feature type="compositionally biased region" description="Basic and acidic residues" evidence="2">
    <location>
        <begin position="106"/>
        <end position="116"/>
    </location>
</feature>
<dbReference type="Gene3D" id="1.10.579.10">
    <property type="entry name" value="DNA Cyclobutane Dipyrimidine Photolyase, subunit A, domain 3"/>
    <property type="match status" value="1"/>
</dbReference>
<feature type="compositionally biased region" description="Basic residues" evidence="2">
    <location>
        <begin position="71"/>
        <end position="105"/>
    </location>
</feature>
<dbReference type="Pfam" id="PF13450">
    <property type="entry name" value="NAD_binding_8"/>
    <property type="match status" value="1"/>
</dbReference>
<dbReference type="InterPro" id="IPR036134">
    <property type="entry name" value="Crypto/Photolyase_FAD-like_sf"/>
</dbReference>
<name>A0ABS1DCS1_9PROT</name>
<dbReference type="Pfam" id="PF01593">
    <property type="entry name" value="Amino_oxidase"/>
    <property type="match status" value="1"/>
</dbReference>
<organism evidence="4 5">
    <name type="scientific">Rhodovibrio sodomensis</name>
    <dbReference type="NCBI Taxonomy" id="1088"/>
    <lineage>
        <taxon>Bacteria</taxon>
        <taxon>Pseudomonadati</taxon>
        <taxon>Pseudomonadota</taxon>
        <taxon>Alphaproteobacteria</taxon>
        <taxon>Rhodospirillales</taxon>
        <taxon>Rhodovibrionaceae</taxon>
        <taxon>Rhodovibrio</taxon>
    </lineage>
</organism>
<dbReference type="InterPro" id="IPR036155">
    <property type="entry name" value="Crypto/Photolyase_N_sf"/>
</dbReference>
<feature type="compositionally biased region" description="Low complexity" evidence="2">
    <location>
        <begin position="54"/>
        <end position="64"/>
    </location>
</feature>
<sequence length="917" mass="100262">MRCSAAPAPIGGCASPATATRRRADADPDGPELRRARGRRRGGRRAAGPRRRGLAPGVQGRQRAVGGGPRPARRRPRPRGRAARLDRRRGHRRSSQRRNRRRARQRVSDDASDHGRLTAPLPRTLALRTRVLREAAPADGPYVLYVLDGNLRTQENQALDTALTLANAHGLPPVVLAELREDQPLASDRHHRFQLEGLRALQQGLAAMGVRVCVHVHRPGKRTDAARQLIAGAALTVTDDVPTRPYRDRRTRLLAAADAASGGPVLAVDASCLVPMRQVGRAYDRAFKFRNATKELRRRRLDDGFPPVAPRQPRYAGDLGIAGDDLSACDLGALTAACAIDHTVPPVPEFPGGEPAAAAHWADWRDSRLSGYAAKRNDALQESYVSRLSPYLRHGMIAATRVAREAAAAGGKGADKFLDELLIWREMSWAYAFHVPDHDSTAIVPDWAWETLKRREIDPRPALYDWDTLARGETDDALWNAAQLGYFRRGYLHNNLRMTWAKELLTWTPGPERTAELLVDLNNRYSLDGGDPNSYSGLFWCLGAFDRPFEPERAIFGTVRHRSTEVHAKRLDVAAYTARQVRGSDLPTVAVVGAGLSGLMCARTLADHGVPVTVFDKGRLPGGRTAAKRLGDGRFADHGAPKLEIGDPRLTPYRAAWREREVLGDWTPAGSDQPWQVALPTTRGLAQHLGAELDIRQGTAVTELQRDRAGWQLVIDGETHGPFDRVVVTAPARQAADLIAAHAPALAARARTAAYRPIMSALAVFDQLLEVDCELLLPVDDPVLEKAVRDTAKPGRDPLADVWALHATADWSQAHKDDDFDPIARALFDAFRAHQPDLPDPRQLIGHRWLYGQVTQPVGEDCLFDSGLGLGACGDWCLGPTAGDALLSGAAAAGRVFASEPELAARRQPAAKRRAAE</sequence>
<dbReference type="InterPro" id="IPR014729">
    <property type="entry name" value="Rossmann-like_a/b/a_fold"/>
</dbReference>
<dbReference type="Pfam" id="PF00875">
    <property type="entry name" value="DNA_photolyase"/>
    <property type="match status" value="1"/>
</dbReference>
<evidence type="ECO:0000313" key="5">
    <source>
        <dbReference type="Proteomes" id="UP001296873"/>
    </source>
</evidence>
<feature type="compositionally biased region" description="Basic and acidic residues" evidence="2">
    <location>
        <begin position="22"/>
        <end position="35"/>
    </location>
</feature>
<dbReference type="Proteomes" id="UP001296873">
    <property type="component" value="Unassembled WGS sequence"/>
</dbReference>
<keyword evidence="5" id="KW-1185">Reference proteome</keyword>
<dbReference type="InterPro" id="IPR052219">
    <property type="entry name" value="Photolyase_Class-2"/>
</dbReference>